<accession>A0ABT3KSK3</accession>
<comment type="caution">
    <text evidence="1">The sequence shown here is derived from an EMBL/GenBank/DDBJ whole genome shotgun (WGS) entry which is preliminary data.</text>
</comment>
<dbReference type="RefSeq" id="WP_265282049.1">
    <property type="nucleotide sequence ID" value="NZ_QZCW01000002.1"/>
</dbReference>
<name>A0ABT3KSK3_9BURK</name>
<proteinExistence type="predicted"/>
<keyword evidence="2" id="KW-1185">Reference proteome</keyword>
<reference evidence="2" key="1">
    <citation type="submission" date="2023-07" db="EMBL/GenBank/DDBJ databases">
        <title>Verminephrobacter genomes.</title>
        <authorList>
            <person name="Lund M.B."/>
        </authorList>
    </citation>
    <scope>NUCLEOTIDE SEQUENCE [LARGE SCALE GENOMIC DNA]</scope>
    <source>
        <strain evidence="2">AtM5-05</strain>
    </source>
</reference>
<dbReference type="Proteomes" id="UP001208935">
    <property type="component" value="Unassembled WGS sequence"/>
</dbReference>
<organism evidence="1 2">
    <name type="scientific">Verminephrobacter aporrectodeae subsp. tuberculatae</name>
    <dbReference type="NCBI Taxonomy" id="1110392"/>
    <lineage>
        <taxon>Bacteria</taxon>
        <taxon>Pseudomonadati</taxon>
        <taxon>Pseudomonadota</taxon>
        <taxon>Betaproteobacteria</taxon>
        <taxon>Burkholderiales</taxon>
        <taxon>Comamonadaceae</taxon>
        <taxon>Verminephrobacter</taxon>
    </lineage>
</organism>
<evidence type="ECO:0000313" key="1">
    <source>
        <dbReference type="EMBL" id="MCW5321299.1"/>
    </source>
</evidence>
<protein>
    <submittedName>
        <fullName evidence="1">Uncharacterized protein</fullName>
    </submittedName>
</protein>
<dbReference type="EMBL" id="QZCW01000002">
    <property type="protein sequence ID" value="MCW5321299.1"/>
    <property type="molecule type" value="Genomic_DNA"/>
</dbReference>
<gene>
    <name evidence="1" type="ORF">D5039_09115</name>
</gene>
<dbReference type="GeneID" id="77319492"/>
<evidence type="ECO:0000313" key="2">
    <source>
        <dbReference type="Proteomes" id="UP001208935"/>
    </source>
</evidence>
<sequence length="80" mass="8493">MAKKADGVEATDPFQKVMNRSVAPHGAFGFRKNDQDLRAAFNKGLLPFIGSGEHLALVAPFGFGKKGFLPTKTTAQICGA</sequence>
<dbReference type="Gene3D" id="3.40.190.10">
    <property type="entry name" value="Periplasmic binding protein-like II"/>
    <property type="match status" value="2"/>
</dbReference>